<comment type="cofactor">
    <cofactor evidence="2">
        <name>Cu cation</name>
        <dbReference type="ChEBI" id="CHEBI:23378"/>
    </cofactor>
    <text evidence="2">Contains 1 topaquinone per subunit.</text>
</comment>
<evidence type="ECO:0000313" key="4">
    <source>
        <dbReference type="EMBL" id="ABJ87033.1"/>
    </source>
</evidence>
<dbReference type="Gene3D" id="2.70.98.20">
    <property type="entry name" value="Copper amine oxidase, catalytic domain"/>
    <property type="match status" value="2"/>
</dbReference>
<keyword evidence="2" id="KW-0186">Copper</keyword>
<name>Q01TI7_SOLUE</name>
<keyword evidence="2" id="KW-0560">Oxidoreductase</keyword>
<organism evidence="4">
    <name type="scientific">Solibacter usitatus (strain Ellin6076)</name>
    <dbReference type="NCBI Taxonomy" id="234267"/>
    <lineage>
        <taxon>Bacteria</taxon>
        <taxon>Pseudomonadati</taxon>
        <taxon>Acidobacteriota</taxon>
        <taxon>Terriglobia</taxon>
        <taxon>Bryobacterales</taxon>
        <taxon>Solibacteraceae</taxon>
        <taxon>Candidatus Solibacter</taxon>
    </lineage>
</organism>
<dbReference type="Pfam" id="PF01179">
    <property type="entry name" value="Cu_amine_oxid"/>
    <property type="match status" value="1"/>
</dbReference>
<protein>
    <recommendedName>
        <fullName evidence="2">Amine oxidase</fullName>
        <ecNumber evidence="2">1.4.3.-</ecNumber>
    </recommendedName>
</protein>
<dbReference type="GO" id="GO:0005507">
    <property type="term" value="F:copper ion binding"/>
    <property type="evidence" value="ECO:0007669"/>
    <property type="project" value="InterPro"/>
</dbReference>
<sequence length="356" mass="39637">MAYGTFHNVSGAGWSVYWRIQQQKGSGLEIWWADFQGRRVMWRGSAPFAIVPYHHPDTGNEPPGPHFCYKDGIDTQWGGAEFQALVHGAPNSGAPWQSNAWDAANDTDAVVVTTTPADDFEPATLTITAKFQCGWYQYVHSWVFDSYGAIHPRAAMGGMLNPFPKGAPQYKSHIHNFYFRIDLDIDGQYPHDVCEIFNHNSLNDPGGDKWDVVPKQMKLLANPDTARKWRVRSTTSKLGAGGEFKSYEIEVPQLAGRDQFSTGDVWVTVYRGDGVQQGEGVAAGDASDHELETNYAVGPLHPATTGDDIVLWVVIRAHHEPRFNGEESDHLPYHYEEFSIVPRSFTVFGPQTGTHG</sequence>
<dbReference type="OrthoDB" id="9772590at2"/>
<dbReference type="SUPFAM" id="SSF49998">
    <property type="entry name" value="Amine oxidase catalytic domain"/>
    <property type="match status" value="1"/>
</dbReference>
<gene>
    <name evidence="4" type="ordered locus">Acid_6105</name>
</gene>
<dbReference type="InParanoid" id="Q01TI7"/>
<dbReference type="GO" id="GO:0009308">
    <property type="term" value="P:amine metabolic process"/>
    <property type="evidence" value="ECO:0007669"/>
    <property type="project" value="UniProtKB-UniRule"/>
</dbReference>
<dbReference type="InterPro" id="IPR000269">
    <property type="entry name" value="Cu_amine_oxidase"/>
</dbReference>
<dbReference type="PANTHER" id="PTHR10638">
    <property type="entry name" value="COPPER AMINE OXIDASE"/>
    <property type="match status" value="1"/>
</dbReference>
<evidence type="ECO:0000256" key="1">
    <source>
        <dbReference type="PIRSR" id="PIRSR600269-51"/>
    </source>
</evidence>
<evidence type="ECO:0000256" key="2">
    <source>
        <dbReference type="RuleBase" id="RU000672"/>
    </source>
</evidence>
<dbReference type="eggNOG" id="COG3733">
    <property type="taxonomic scope" value="Bacteria"/>
</dbReference>
<dbReference type="STRING" id="234267.Acid_6105"/>
<evidence type="ECO:0000259" key="3">
    <source>
        <dbReference type="Pfam" id="PF01179"/>
    </source>
</evidence>
<dbReference type="EMBL" id="CP000473">
    <property type="protein sequence ID" value="ABJ87033.1"/>
    <property type="molecule type" value="Genomic_DNA"/>
</dbReference>
<dbReference type="GO" id="GO:0048038">
    <property type="term" value="F:quinone binding"/>
    <property type="evidence" value="ECO:0007669"/>
    <property type="project" value="InterPro"/>
</dbReference>
<dbReference type="InterPro" id="IPR036460">
    <property type="entry name" value="Cu_amine_oxidase_C_sf"/>
</dbReference>
<dbReference type="InterPro" id="IPR015798">
    <property type="entry name" value="Cu_amine_oxidase_C"/>
</dbReference>
<dbReference type="EC" id="1.4.3.-" evidence="2"/>
<feature type="modified residue" description="2',4',5'-topaquinone" evidence="1">
    <location>
        <position position="136"/>
    </location>
</feature>
<feature type="domain" description="Copper amine oxidase catalytic" evidence="3">
    <location>
        <begin position="124"/>
        <end position="346"/>
    </location>
</feature>
<accession>Q01TI7</accession>
<dbReference type="KEGG" id="sus:Acid_6105"/>
<comment type="PTM">
    <text evidence="1 2">Topaquinone (TPQ) is generated by copper-dependent autoxidation of a specific tyrosyl residue.</text>
</comment>
<proteinExistence type="inferred from homology"/>
<dbReference type="AlphaFoldDB" id="Q01TI7"/>
<dbReference type="GO" id="GO:0008131">
    <property type="term" value="F:primary methylamine oxidase activity"/>
    <property type="evidence" value="ECO:0007669"/>
    <property type="project" value="InterPro"/>
</dbReference>
<dbReference type="HOGENOM" id="CLU_808478_0_0_0"/>
<comment type="similarity">
    <text evidence="2">Belongs to the copper/topaquinone oxidase family.</text>
</comment>
<reference evidence="4" key="1">
    <citation type="submission" date="2006-10" db="EMBL/GenBank/DDBJ databases">
        <title>Complete sequence of Solibacter usitatus Ellin6076.</title>
        <authorList>
            <consortium name="US DOE Joint Genome Institute"/>
            <person name="Copeland A."/>
            <person name="Lucas S."/>
            <person name="Lapidus A."/>
            <person name="Barry K."/>
            <person name="Detter J.C."/>
            <person name="Glavina del Rio T."/>
            <person name="Hammon N."/>
            <person name="Israni S."/>
            <person name="Dalin E."/>
            <person name="Tice H."/>
            <person name="Pitluck S."/>
            <person name="Thompson L.S."/>
            <person name="Brettin T."/>
            <person name="Bruce D."/>
            <person name="Han C."/>
            <person name="Tapia R."/>
            <person name="Gilna P."/>
            <person name="Schmutz J."/>
            <person name="Larimer F."/>
            <person name="Land M."/>
            <person name="Hauser L."/>
            <person name="Kyrpides N."/>
            <person name="Mikhailova N."/>
            <person name="Janssen P.H."/>
            <person name="Kuske C.R."/>
            <person name="Richardson P."/>
        </authorList>
    </citation>
    <scope>NUCLEOTIDE SEQUENCE</scope>
    <source>
        <strain evidence="4">Ellin6076</strain>
    </source>
</reference>
<keyword evidence="1 2" id="KW-0801">TPQ</keyword>
<keyword evidence="2" id="KW-0479">Metal-binding</keyword>